<feature type="chain" id="PRO_5002061167" description="VWFA domain-containing protein" evidence="1">
    <location>
        <begin position="19"/>
        <end position="74"/>
    </location>
</feature>
<sequence>MVLTKFLALIGFILVARAEDENVVKHYERDCPCTPSKLWLDIVLAIDTSAGMTEEGVTQVISVQSLLRLLFLIF</sequence>
<dbReference type="Proteomes" id="UP000053660">
    <property type="component" value="Unassembled WGS sequence"/>
</dbReference>
<feature type="signal peptide" evidence="1">
    <location>
        <begin position="1"/>
        <end position="18"/>
    </location>
</feature>
<evidence type="ECO:0000313" key="3">
    <source>
        <dbReference type="Proteomes" id="UP000053660"/>
    </source>
</evidence>
<accession>A0A0B1SUY7</accession>
<dbReference type="AlphaFoldDB" id="A0A0B1SUY7"/>
<protein>
    <recommendedName>
        <fullName evidence="4">VWFA domain-containing protein</fullName>
    </recommendedName>
</protein>
<proteinExistence type="predicted"/>
<keyword evidence="1" id="KW-0732">Signal</keyword>
<evidence type="ECO:0008006" key="4">
    <source>
        <dbReference type="Google" id="ProtNLM"/>
    </source>
</evidence>
<name>A0A0B1SUY7_OESDE</name>
<gene>
    <name evidence="2" type="ORF">OESDEN_12873</name>
</gene>
<organism evidence="2 3">
    <name type="scientific">Oesophagostomum dentatum</name>
    <name type="common">Nodular worm</name>
    <dbReference type="NCBI Taxonomy" id="61180"/>
    <lineage>
        <taxon>Eukaryota</taxon>
        <taxon>Metazoa</taxon>
        <taxon>Ecdysozoa</taxon>
        <taxon>Nematoda</taxon>
        <taxon>Chromadorea</taxon>
        <taxon>Rhabditida</taxon>
        <taxon>Rhabditina</taxon>
        <taxon>Rhabditomorpha</taxon>
        <taxon>Strongyloidea</taxon>
        <taxon>Strongylidae</taxon>
        <taxon>Oesophagostomum</taxon>
    </lineage>
</organism>
<keyword evidence="3" id="KW-1185">Reference proteome</keyword>
<evidence type="ECO:0000256" key="1">
    <source>
        <dbReference type="SAM" id="SignalP"/>
    </source>
</evidence>
<dbReference type="OrthoDB" id="5869583at2759"/>
<dbReference type="EMBL" id="KN557935">
    <property type="protein sequence ID" value="KHJ87357.1"/>
    <property type="molecule type" value="Genomic_DNA"/>
</dbReference>
<reference evidence="2 3" key="1">
    <citation type="submission" date="2014-03" db="EMBL/GenBank/DDBJ databases">
        <title>Draft genome of the hookworm Oesophagostomum dentatum.</title>
        <authorList>
            <person name="Mitreva M."/>
        </authorList>
    </citation>
    <scope>NUCLEOTIDE SEQUENCE [LARGE SCALE GENOMIC DNA]</scope>
    <source>
        <strain evidence="2 3">OD-Hann</strain>
    </source>
</reference>
<evidence type="ECO:0000313" key="2">
    <source>
        <dbReference type="EMBL" id="KHJ87357.1"/>
    </source>
</evidence>